<dbReference type="EMBL" id="CP015515">
    <property type="protein sequence ID" value="AND17516.1"/>
    <property type="molecule type" value="Genomic_DNA"/>
</dbReference>
<protein>
    <submittedName>
        <fullName evidence="2">Uncharacterized protein</fullName>
    </submittedName>
</protein>
<name>A0A160KUF0_9MICO</name>
<dbReference type="InterPro" id="IPR021257">
    <property type="entry name" value="DUF2809"/>
</dbReference>
<keyword evidence="1" id="KW-1133">Transmembrane helix</keyword>
<dbReference type="Proteomes" id="UP000077071">
    <property type="component" value="Chromosome"/>
</dbReference>
<feature type="transmembrane region" description="Helical" evidence="1">
    <location>
        <begin position="62"/>
        <end position="81"/>
    </location>
</feature>
<keyword evidence="1" id="KW-0472">Membrane</keyword>
<gene>
    <name evidence="2" type="ORF">A6122_2400</name>
</gene>
<dbReference type="Pfam" id="PF10990">
    <property type="entry name" value="DUF2809"/>
    <property type="match status" value="1"/>
</dbReference>
<dbReference type="RefSeq" id="WP_084416040.1">
    <property type="nucleotide sequence ID" value="NZ_CP015515.1"/>
</dbReference>
<organism evidence="2 3">
    <name type="scientific">Rathayibacter tritici</name>
    <dbReference type="NCBI Taxonomy" id="33888"/>
    <lineage>
        <taxon>Bacteria</taxon>
        <taxon>Bacillati</taxon>
        <taxon>Actinomycetota</taxon>
        <taxon>Actinomycetes</taxon>
        <taxon>Micrococcales</taxon>
        <taxon>Microbacteriaceae</taxon>
        <taxon>Rathayibacter</taxon>
    </lineage>
</organism>
<dbReference type="PATRIC" id="fig|33888.3.peg.2674"/>
<evidence type="ECO:0000256" key="1">
    <source>
        <dbReference type="SAM" id="Phobius"/>
    </source>
</evidence>
<dbReference type="AlphaFoldDB" id="A0A160KUF0"/>
<dbReference type="KEGG" id="rtn:A6122_2400"/>
<keyword evidence="3" id="KW-1185">Reference proteome</keyword>
<accession>A0A160KUF0</accession>
<evidence type="ECO:0000313" key="3">
    <source>
        <dbReference type="Proteomes" id="UP000077071"/>
    </source>
</evidence>
<dbReference type="OrthoDB" id="5126254at2"/>
<feature type="transmembrane region" description="Helical" evidence="1">
    <location>
        <begin position="101"/>
        <end position="119"/>
    </location>
</feature>
<evidence type="ECO:0000313" key="2">
    <source>
        <dbReference type="EMBL" id="AND17516.1"/>
    </source>
</evidence>
<keyword evidence="1" id="KW-0812">Transmembrane</keyword>
<feature type="transmembrane region" description="Helical" evidence="1">
    <location>
        <begin position="32"/>
        <end position="50"/>
    </location>
</feature>
<proteinExistence type="predicted"/>
<sequence>MRVRLRFALAALAVLGLGLALRFVLTGLLADIAGGVAYVVLVALLVAVLLPRIPGVTAAGIALAWSIAMEQLQAIGVASRLVELWAPLALVVGTTFSWLDIAAYVLGAVVAAAVHLAVAPRMPAA</sequence>
<dbReference type="STRING" id="33888.A6122_2400"/>
<reference evidence="2 3" key="1">
    <citation type="submission" date="2016-05" db="EMBL/GenBank/DDBJ databases">
        <title>Complete genome sequence of Rathayibacter tritici NCPPB 1953.</title>
        <authorList>
            <person name="Park J."/>
            <person name="Lee H.-H."/>
            <person name="Lee S.-W."/>
            <person name="Seo Y.-S."/>
        </authorList>
    </citation>
    <scope>NUCLEOTIDE SEQUENCE [LARGE SCALE GENOMIC DNA]</scope>
    <source>
        <strain evidence="2 3">NCPPB 1953</strain>
    </source>
</reference>